<organism evidence="20 21">
    <name type="scientific">Vespula squamosa</name>
    <name type="common">Southern yellow jacket</name>
    <name type="synonym">Wasp</name>
    <dbReference type="NCBI Taxonomy" id="30214"/>
    <lineage>
        <taxon>Eukaryota</taxon>
        <taxon>Metazoa</taxon>
        <taxon>Ecdysozoa</taxon>
        <taxon>Arthropoda</taxon>
        <taxon>Hexapoda</taxon>
        <taxon>Insecta</taxon>
        <taxon>Pterygota</taxon>
        <taxon>Neoptera</taxon>
        <taxon>Endopterygota</taxon>
        <taxon>Hymenoptera</taxon>
        <taxon>Apocrita</taxon>
        <taxon>Aculeata</taxon>
        <taxon>Vespoidea</taxon>
        <taxon>Vespidae</taxon>
        <taxon>Vespinae</taxon>
        <taxon>Vespula</taxon>
    </lineage>
</organism>
<protein>
    <submittedName>
        <fullName evidence="20">Nucleobindin-2-like</fullName>
    </submittedName>
</protein>
<evidence type="ECO:0000256" key="2">
    <source>
        <dbReference type="ARBA" id="ARBA00004496"/>
    </source>
</evidence>
<dbReference type="InterPro" id="IPR002048">
    <property type="entry name" value="EF_hand_dom"/>
</dbReference>
<evidence type="ECO:0000256" key="7">
    <source>
        <dbReference type="ARBA" id="ARBA00022525"/>
    </source>
</evidence>
<feature type="compositionally biased region" description="Polar residues" evidence="17">
    <location>
        <begin position="512"/>
        <end position="529"/>
    </location>
</feature>
<dbReference type="GO" id="GO:0005085">
    <property type="term" value="F:guanyl-nucleotide exchange factor activity"/>
    <property type="evidence" value="ECO:0007669"/>
    <property type="project" value="UniProtKB-KW"/>
</dbReference>
<keyword evidence="7" id="KW-0964">Secreted</keyword>
<feature type="region of interest" description="Disordered" evidence="17">
    <location>
        <begin position="400"/>
        <end position="431"/>
    </location>
</feature>
<evidence type="ECO:0000256" key="15">
    <source>
        <dbReference type="ARBA" id="ARBA00023136"/>
    </source>
</evidence>
<dbReference type="InterPro" id="IPR018247">
    <property type="entry name" value="EF_Hand_1_Ca_BS"/>
</dbReference>
<dbReference type="InterPro" id="IPR057576">
    <property type="entry name" value="NUCB1_N"/>
</dbReference>
<dbReference type="GO" id="GO:0005794">
    <property type="term" value="C:Golgi apparatus"/>
    <property type="evidence" value="ECO:0007669"/>
    <property type="project" value="UniProtKB-SubCell"/>
</dbReference>
<feature type="region of interest" description="Disordered" evidence="17">
    <location>
        <begin position="496"/>
        <end position="546"/>
    </location>
</feature>
<accession>A0ABD2AUY3</accession>
<evidence type="ECO:0000313" key="21">
    <source>
        <dbReference type="Proteomes" id="UP001607302"/>
    </source>
</evidence>
<keyword evidence="21" id="KW-1185">Reference proteome</keyword>
<keyword evidence="15" id="KW-0472">Membrane</keyword>
<keyword evidence="16" id="KW-0175">Coiled coil</keyword>
<keyword evidence="12" id="KW-0106">Calcium</keyword>
<dbReference type="AlphaFoldDB" id="A0ABD2AUY3"/>
<reference evidence="20 21" key="1">
    <citation type="journal article" date="2024" name="Ann. Entomol. Soc. Am.">
        <title>Genomic analyses of the southern and eastern yellowjacket wasps (Hymenoptera: Vespidae) reveal evolutionary signatures of social life.</title>
        <authorList>
            <person name="Catto M.A."/>
            <person name="Caine P.B."/>
            <person name="Orr S.E."/>
            <person name="Hunt B.G."/>
            <person name="Goodisman M.A.D."/>
        </authorList>
    </citation>
    <scope>NUCLEOTIDE SEQUENCE [LARGE SCALE GENOMIC DNA]</scope>
    <source>
        <strain evidence="20">233</strain>
        <tissue evidence="20">Head and thorax</tissue>
    </source>
</reference>
<evidence type="ECO:0000256" key="14">
    <source>
        <dbReference type="ARBA" id="ARBA00023125"/>
    </source>
</evidence>
<evidence type="ECO:0000256" key="6">
    <source>
        <dbReference type="ARBA" id="ARBA00022490"/>
    </source>
</evidence>
<evidence type="ECO:0000256" key="18">
    <source>
        <dbReference type="SAM" id="SignalP"/>
    </source>
</evidence>
<keyword evidence="11" id="KW-0677">Repeat</keyword>
<evidence type="ECO:0000256" key="13">
    <source>
        <dbReference type="ARBA" id="ARBA00023034"/>
    </source>
</evidence>
<evidence type="ECO:0000256" key="3">
    <source>
        <dbReference type="ARBA" id="ARBA00004555"/>
    </source>
</evidence>
<evidence type="ECO:0000256" key="8">
    <source>
        <dbReference type="ARBA" id="ARBA00022553"/>
    </source>
</evidence>
<keyword evidence="13" id="KW-0333">Golgi apparatus</keyword>
<keyword evidence="14" id="KW-0238">DNA-binding</keyword>
<evidence type="ECO:0000256" key="11">
    <source>
        <dbReference type="ARBA" id="ARBA00022737"/>
    </source>
</evidence>
<keyword evidence="10 18" id="KW-0732">Signal</keyword>
<dbReference type="PANTHER" id="PTHR19237:SF20">
    <property type="entry name" value="NUCLEOBINDIN 1"/>
    <property type="match status" value="1"/>
</dbReference>
<evidence type="ECO:0000256" key="17">
    <source>
        <dbReference type="SAM" id="MobiDB-lite"/>
    </source>
</evidence>
<feature type="domain" description="EF-hand" evidence="19">
    <location>
        <begin position="278"/>
        <end position="313"/>
    </location>
</feature>
<dbReference type="Proteomes" id="UP001607302">
    <property type="component" value="Unassembled WGS sequence"/>
</dbReference>
<dbReference type="Pfam" id="PF25434">
    <property type="entry name" value="NUCB1_N"/>
    <property type="match status" value="1"/>
</dbReference>
<feature type="compositionally biased region" description="Low complexity" evidence="17">
    <location>
        <begin position="496"/>
        <end position="510"/>
    </location>
</feature>
<dbReference type="SUPFAM" id="SSF47473">
    <property type="entry name" value="EF-hand"/>
    <property type="match status" value="1"/>
</dbReference>
<keyword evidence="6" id="KW-0963">Cytoplasm</keyword>
<comment type="caution">
    <text evidence="20">The sequence shown here is derived from an EMBL/GenBank/DDBJ whole genome shotgun (WGS) entry which is preliminary data.</text>
</comment>
<evidence type="ECO:0000259" key="19">
    <source>
        <dbReference type="PROSITE" id="PS50222"/>
    </source>
</evidence>
<dbReference type="PANTHER" id="PTHR19237">
    <property type="entry name" value="NUCLEOBINDIN"/>
    <property type="match status" value="1"/>
</dbReference>
<dbReference type="PROSITE" id="PS00018">
    <property type="entry name" value="EF_HAND_1"/>
    <property type="match status" value="1"/>
</dbReference>
<dbReference type="InterPro" id="IPR040250">
    <property type="entry name" value="Nucleobindin"/>
</dbReference>
<evidence type="ECO:0000256" key="5">
    <source>
        <dbReference type="ARBA" id="ARBA00008063"/>
    </source>
</evidence>
<dbReference type="GO" id="GO:0005576">
    <property type="term" value="C:extracellular region"/>
    <property type="evidence" value="ECO:0007669"/>
    <property type="project" value="UniProtKB-SubCell"/>
</dbReference>
<comment type="similarity">
    <text evidence="5">Belongs to the nucleobindin family.</text>
</comment>
<dbReference type="EMBL" id="JAUDFV010000139">
    <property type="protein sequence ID" value="KAL2724408.1"/>
    <property type="molecule type" value="Genomic_DNA"/>
</dbReference>
<gene>
    <name evidence="20" type="ORF">V1478_008921</name>
</gene>
<feature type="chain" id="PRO_5044860166" evidence="18">
    <location>
        <begin position="20"/>
        <end position="546"/>
    </location>
</feature>
<dbReference type="PROSITE" id="PS50222">
    <property type="entry name" value="EF_HAND_2"/>
    <property type="match status" value="1"/>
</dbReference>
<dbReference type="Gene3D" id="1.10.238.10">
    <property type="entry name" value="EF-hand"/>
    <property type="match status" value="1"/>
</dbReference>
<dbReference type="Pfam" id="PF13499">
    <property type="entry name" value="EF-hand_7"/>
    <property type="match status" value="1"/>
</dbReference>
<feature type="compositionally biased region" description="Low complexity" evidence="17">
    <location>
        <begin position="530"/>
        <end position="539"/>
    </location>
</feature>
<name>A0ABD2AUY3_VESSQ</name>
<feature type="signal peptide" evidence="18">
    <location>
        <begin position="1"/>
        <end position="19"/>
    </location>
</feature>
<sequence>MHWSISFILYGVLVQTIVAPPVTKDKANKENKVKDNEPAVMEYHRYLKEVVDALESDPEFRSKLEKAEEEDIRTGKIAHELEFVNYKIRTRLDELKREELERLRHLAIKENQLNNGLDLKHLKIAEHIDHTNTRSFEINDLKKLIAKTTEDLAEADRRRRQQFKEYEMEKKFEQEQKIKAMNEKEKEQYVQHLQELKKKHKNVQLHHPGSKQQLEDVWSMQDDMGTEDFDLKKFFYIHDIDDNGVWDQNEVKALFIKDLDEMYGKGIPEDDLLEKEEEMERMREHVFNEADLNKDGLISYQEFLEQTKKPDFQNDPGWKPLDEQQIYSQEEYEAFEKRRREELIAKGLLQPHQDNIPQQNQQFSPHGNVPVQQQIVNNQANQQQYQYQGQPIQEQYNPQQIPVQQQQQQPPYQAQVPMQQQAHYQQMQQAQQQHQQYQGQIIPQNGQFHGQIQSNQIPVQQTQQIQQQQFQQQQQQQQPQQNTVNQIPQQPNIQNTISQQQQPIQNQIPSLPGQNKENPVLQQSQPLATNSAQQAQQNSIYNAGKV</sequence>
<keyword evidence="8" id="KW-0597">Phosphoprotein</keyword>
<evidence type="ECO:0000256" key="9">
    <source>
        <dbReference type="ARBA" id="ARBA00022658"/>
    </source>
</evidence>
<dbReference type="GO" id="GO:0016020">
    <property type="term" value="C:membrane"/>
    <property type="evidence" value="ECO:0007669"/>
    <property type="project" value="UniProtKB-SubCell"/>
</dbReference>
<feature type="coiled-coil region" evidence="16">
    <location>
        <begin position="138"/>
        <end position="202"/>
    </location>
</feature>
<dbReference type="GO" id="GO:0003677">
    <property type="term" value="F:DNA binding"/>
    <property type="evidence" value="ECO:0007669"/>
    <property type="project" value="UniProtKB-KW"/>
</dbReference>
<evidence type="ECO:0000256" key="10">
    <source>
        <dbReference type="ARBA" id="ARBA00022729"/>
    </source>
</evidence>
<evidence type="ECO:0000256" key="4">
    <source>
        <dbReference type="ARBA" id="ARBA00004613"/>
    </source>
</evidence>
<keyword evidence="9" id="KW-0344">Guanine-nucleotide releasing factor</keyword>
<proteinExistence type="inferred from homology"/>
<dbReference type="InterPro" id="IPR011992">
    <property type="entry name" value="EF-hand-dom_pair"/>
</dbReference>
<comment type="subcellular location">
    <subcellularLocation>
        <location evidence="2">Cytoplasm</location>
    </subcellularLocation>
    <subcellularLocation>
        <location evidence="3">Golgi apparatus</location>
    </subcellularLocation>
    <subcellularLocation>
        <location evidence="1">Membrane</location>
        <topology evidence="1">Peripheral membrane protein</topology>
    </subcellularLocation>
    <subcellularLocation>
        <location evidence="4">Secreted</location>
    </subcellularLocation>
</comment>
<evidence type="ECO:0000313" key="20">
    <source>
        <dbReference type="EMBL" id="KAL2724408.1"/>
    </source>
</evidence>
<evidence type="ECO:0000256" key="1">
    <source>
        <dbReference type="ARBA" id="ARBA00004170"/>
    </source>
</evidence>
<evidence type="ECO:0000256" key="16">
    <source>
        <dbReference type="SAM" id="Coils"/>
    </source>
</evidence>
<evidence type="ECO:0000256" key="12">
    <source>
        <dbReference type="ARBA" id="ARBA00022837"/>
    </source>
</evidence>